<organism evidence="1 2">
    <name type="scientific">Mesobacillus selenatarsenatis (strain DSM 18680 / JCM 14380 / FERM P-15431 / SF-1)</name>
    <dbReference type="NCBI Taxonomy" id="1321606"/>
    <lineage>
        <taxon>Bacteria</taxon>
        <taxon>Bacillati</taxon>
        <taxon>Bacillota</taxon>
        <taxon>Bacilli</taxon>
        <taxon>Bacillales</taxon>
        <taxon>Bacillaceae</taxon>
        <taxon>Mesobacillus</taxon>
    </lineage>
</organism>
<evidence type="ECO:0000313" key="2">
    <source>
        <dbReference type="Proteomes" id="UP000031014"/>
    </source>
</evidence>
<name>A0A0A8X4I4_MESS1</name>
<accession>A0A0A8X4I4</accession>
<keyword evidence="2" id="KW-1185">Reference proteome</keyword>
<protein>
    <submittedName>
        <fullName evidence="1">Uncharacterized protein</fullName>
    </submittedName>
</protein>
<dbReference type="AlphaFoldDB" id="A0A0A8X4I4"/>
<dbReference type="Proteomes" id="UP000031014">
    <property type="component" value="Unassembled WGS sequence"/>
</dbReference>
<sequence>MLNWSVDFHSLKTLASIQKVKGFIVTYVKNYKTVLITNRQGEES</sequence>
<proteinExistence type="predicted"/>
<dbReference type="EMBL" id="BASE01000044">
    <property type="protein sequence ID" value="GAM13907.1"/>
    <property type="molecule type" value="Genomic_DNA"/>
</dbReference>
<reference evidence="1 2" key="1">
    <citation type="submission" date="2013-06" db="EMBL/GenBank/DDBJ databases">
        <title>Whole genome shotgun sequence of Bacillus selenatarsenatis SF-1.</title>
        <authorList>
            <person name="Kuroda M."/>
            <person name="Sei K."/>
            <person name="Yamashita M."/>
            <person name="Ike M."/>
        </authorList>
    </citation>
    <scope>NUCLEOTIDE SEQUENCE [LARGE SCALE GENOMIC DNA]</scope>
    <source>
        <strain evidence="1 2">SF-1</strain>
    </source>
</reference>
<gene>
    <name evidence="1" type="ORF">SAMD00020551_2054</name>
</gene>
<evidence type="ECO:0000313" key="1">
    <source>
        <dbReference type="EMBL" id="GAM13907.1"/>
    </source>
</evidence>
<dbReference type="STRING" id="1321606.SAMD00020551_2054"/>
<comment type="caution">
    <text evidence="1">The sequence shown here is derived from an EMBL/GenBank/DDBJ whole genome shotgun (WGS) entry which is preliminary data.</text>
</comment>